<reference evidence="4 5" key="1">
    <citation type="submission" date="2010-03" db="EMBL/GenBank/DDBJ databases">
        <title>The genome sequence of Ruminococcus torques L2-14.</title>
        <authorList>
            <consortium name="metaHIT consortium -- http://www.metahit.eu/"/>
            <person name="Pajon A."/>
            <person name="Turner K."/>
            <person name="Parkhill J."/>
            <person name="Duncan S."/>
            <person name="Flint H."/>
        </authorList>
    </citation>
    <scope>NUCLEOTIDE SEQUENCE [LARGE SCALE GENOMIC DNA]</scope>
    <source>
        <strain evidence="4 5">L2-14</strain>
    </source>
</reference>
<dbReference type="Proteomes" id="UP000008956">
    <property type="component" value="Chromosome"/>
</dbReference>
<gene>
    <name evidence="4" type="ORF">RTO_16570</name>
</gene>
<feature type="domain" description="Mannosyl-glycoprotein endo-beta-N-acetylglucosamidase-like" evidence="3">
    <location>
        <begin position="124"/>
        <end position="254"/>
    </location>
</feature>
<sequence>MKTGWYVIDGKKYYFDQSSGIMQTGWKQIEGAWYYFDDNGVYDASKKHTDITDNNGTINNGGNTSTKKDEGNIESKVVEGTYLIEGTTSVSVKQMTDYFRQSKYSYPTDIMKKGGASTLEEFCQIYYEEAEKEGIKAEVAFAQAMKETGWLQFKGDVKAEQYNFAGMGATGNGVTGESFKDVREGVRAQIQHLKAYGSTKDLNQTCVDNRFKYVERGCSIYVEWLGIPNNPENKGWAAADGYGVDIVKMIQKMKSL</sequence>
<dbReference type="AlphaFoldDB" id="D4M4S6"/>
<feature type="repeat" description="Cell wall-binding" evidence="2">
    <location>
        <begin position="23"/>
        <end position="42"/>
    </location>
</feature>
<organism evidence="4 5">
    <name type="scientific">[Ruminococcus] torques L2-14</name>
    <dbReference type="NCBI Taxonomy" id="657313"/>
    <lineage>
        <taxon>Bacteria</taxon>
        <taxon>Bacillati</taxon>
        <taxon>Bacillota</taxon>
        <taxon>Clostridia</taxon>
        <taxon>Lachnospirales</taxon>
        <taxon>Lachnospiraceae</taxon>
        <taxon>Mediterraneibacter</taxon>
    </lineage>
</organism>
<reference evidence="4 5" key="2">
    <citation type="submission" date="2010-03" db="EMBL/GenBank/DDBJ databases">
        <authorList>
            <person name="Pajon A."/>
        </authorList>
    </citation>
    <scope>NUCLEOTIDE SEQUENCE [LARGE SCALE GENOMIC DNA]</scope>
    <source>
        <strain evidence="4 5">L2-14</strain>
    </source>
</reference>
<feature type="repeat" description="Cell wall-binding" evidence="2">
    <location>
        <begin position="2"/>
        <end position="21"/>
    </location>
</feature>
<dbReference type="InterPro" id="IPR002901">
    <property type="entry name" value="MGlyc_endo_b_GlcNAc-like_dom"/>
</dbReference>
<name>D4M4S6_9FIRM</name>
<dbReference type="Gene3D" id="2.10.270.10">
    <property type="entry name" value="Cholin Binding"/>
    <property type="match status" value="1"/>
</dbReference>
<evidence type="ECO:0000313" key="4">
    <source>
        <dbReference type="EMBL" id="CBL26238.1"/>
    </source>
</evidence>
<dbReference type="Gene3D" id="1.10.530.10">
    <property type="match status" value="1"/>
</dbReference>
<evidence type="ECO:0000313" key="5">
    <source>
        <dbReference type="Proteomes" id="UP000008956"/>
    </source>
</evidence>
<dbReference type="PATRIC" id="fig|657313.3.peg.1456"/>
<accession>D4M4S6</accession>
<evidence type="ECO:0000259" key="3">
    <source>
        <dbReference type="Pfam" id="PF01832"/>
    </source>
</evidence>
<dbReference type="CAZy" id="GH73">
    <property type="family name" value="Glycoside Hydrolase Family 73"/>
</dbReference>
<dbReference type="EMBL" id="FP929055">
    <property type="protein sequence ID" value="CBL26238.1"/>
    <property type="molecule type" value="Genomic_DNA"/>
</dbReference>
<dbReference type="HOGENOM" id="CLU_087218_0_0_9"/>
<dbReference type="Pfam" id="PF19127">
    <property type="entry name" value="Choline_bind_3"/>
    <property type="match status" value="1"/>
</dbReference>
<evidence type="ECO:0000256" key="2">
    <source>
        <dbReference type="PROSITE-ProRule" id="PRU00591"/>
    </source>
</evidence>
<dbReference type="SUPFAM" id="SSF69360">
    <property type="entry name" value="Cell wall binding repeat"/>
    <property type="match status" value="1"/>
</dbReference>
<dbReference type="Pfam" id="PF01832">
    <property type="entry name" value="Glucosaminidase"/>
    <property type="match status" value="1"/>
</dbReference>
<dbReference type="KEGG" id="rto:RTO_16570"/>
<dbReference type="GO" id="GO:0004040">
    <property type="term" value="F:amidase activity"/>
    <property type="evidence" value="ECO:0007669"/>
    <property type="project" value="InterPro"/>
</dbReference>
<proteinExistence type="predicted"/>
<dbReference type="PROSITE" id="PS51170">
    <property type="entry name" value="CW"/>
    <property type="match status" value="2"/>
</dbReference>
<dbReference type="InterPro" id="IPR018337">
    <property type="entry name" value="Cell_wall/Cho-bd_repeat"/>
</dbReference>
<evidence type="ECO:0000256" key="1">
    <source>
        <dbReference type="ARBA" id="ARBA00022737"/>
    </source>
</evidence>
<keyword evidence="1" id="KW-0677">Repeat</keyword>
<protein>
    <submittedName>
        <fullName evidence="4">Mannosyl-glycoprotein endo-beta-N-acetylglucosaminidase./Putative cell wall binding repeat</fullName>
    </submittedName>
</protein>